<reference evidence="8 9" key="1">
    <citation type="submission" date="2017-06" db="EMBL/GenBank/DDBJ databases">
        <authorList>
            <person name="Kim H.J."/>
            <person name="Triplett B.A."/>
        </authorList>
    </citation>
    <scope>NUCLEOTIDE SEQUENCE [LARGE SCALE GENOMIC DNA]</scope>
    <source>
        <strain evidence="8 9">CGMCC 4.2132</strain>
    </source>
</reference>
<dbReference type="InterPro" id="IPR013325">
    <property type="entry name" value="RNA_pol_sigma_r2"/>
</dbReference>
<dbReference type="InterPro" id="IPR036388">
    <property type="entry name" value="WH-like_DNA-bd_sf"/>
</dbReference>
<dbReference type="GO" id="GO:0016987">
    <property type="term" value="F:sigma factor activity"/>
    <property type="evidence" value="ECO:0007669"/>
    <property type="project" value="UniProtKB-KW"/>
</dbReference>
<sequence length="190" mass="21270">MIAEVGEQVTDAELVARYRRNPDLFTTVHDRYYRDIYLYVAGRLDAQIAEDITAETFLLAFDKRDRFDPERGGLRPWLFGFATNLIARHRRKEKRHYRALARLGPEPVVEGHENQVVDSVAAQRMQPHLAKALAALSGGERDVLLLVALGQLSYDEVAQALGIAAGTVGSRLSRARVKIHALIDKETAHG</sequence>
<dbReference type="InterPro" id="IPR014284">
    <property type="entry name" value="RNA_pol_sigma-70_dom"/>
</dbReference>
<dbReference type="CDD" id="cd06171">
    <property type="entry name" value="Sigma70_r4"/>
    <property type="match status" value="1"/>
</dbReference>
<evidence type="ECO:0000259" key="7">
    <source>
        <dbReference type="Pfam" id="PF08281"/>
    </source>
</evidence>
<dbReference type="InterPro" id="IPR039425">
    <property type="entry name" value="RNA_pol_sigma-70-like"/>
</dbReference>
<name>A0A239P002_9ACTN</name>
<evidence type="ECO:0000256" key="3">
    <source>
        <dbReference type="ARBA" id="ARBA00023082"/>
    </source>
</evidence>
<evidence type="ECO:0000256" key="5">
    <source>
        <dbReference type="ARBA" id="ARBA00023163"/>
    </source>
</evidence>
<proteinExistence type="inferred from homology"/>
<dbReference type="Pfam" id="PF08281">
    <property type="entry name" value="Sigma70_r4_2"/>
    <property type="match status" value="1"/>
</dbReference>
<dbReference type="InterPro" id="IPR007627">
    <property type="entry name" value="RNA_pol_sigma70_r2"/>
</dbReference>
<keyword evidence="2" id="KW-0805">Transcription regulation</keyword>
<feature type="domain" description="RNA polymerase sigma-70 region 2" evidence="6">
    <location>
        <begin position="30"/>
        <end position="95"/>
    </location>
</feature>
<dbReference type="Pfam" id="PF04542">
    <property type="entry name" value="Sigma70_r2"/>
    <property type="match status" value="1"/>
</dbReference>
<dbReference type="Proteomes" id="UP000198282">
    <property type="component" value="Unassembled WGS sequence"/>
</dbReference>
<dbReference type="SUPFAM" id="SSF88659">
    <property type="entry name" value="Sigma3 and sigma4 domains of RNA polymerase sigma factors"/>
    <property type="match status" value="1"/>
</dbReference>
<evidence type="ECO:0000259" key="6">
    <source>
        <dbReference type="Pfam" id="PF04542"/>
    </source>
</evidence>
<dbReference type="InterPro" id="IPR013324">
    <property type="entry name" value="RNA_pol_sigma_r3/r4-like"/>
</dbReference>
<keyword evidence="4" id="KW-0238">DNA-binding</keyword>
<evidence type="ECO:0000256" key="2">
    <source>
        <dbReference type="ARBA" id="ARBA00023015"/>
    </source>
</evidence>
<evidence type="ECO:0000256" key="1">
    <source>
        <dbReference type="ARBA" id="ARBA00010641"/>
    </source>
</evidence>
<accession>A0A239P002</accession>
<protein>
    <submittedName>
        <fullName evidence="8">RNA polymerase sigma-70 factor, ECF subfamily</fullName>
    </submittedName>
</protein>
<dbReference type="OrthoDB" id="5518337at2"/>
<gene>
    <name evidence="8" type="ORF">SAMN05216276_107721</name>
</gene>
<dbReference type="Gene3D" id="1.10.10.10">
    <property type="entry name" value="Winged helix-like DNA-binding domain superfamily/Winged helix DNA-binding domain"/>
    <property type="match status" value="1"/>
</dbReference>
<dbReference type="EMBL" id="FZOD01000077">
    <property type="protein sequence ID" value="SNT60340.1"/>
    <property type="molecule type" value="Genomic_DNA"/>
</dbReference>
<dbReference type="RefSeq" id="WP_089212899.1">
    <property type="nucleotide sequence ID" value="NZ_FZOD01000077.1"/>
</dbReference>
<dbReference type="PANTHER" id="PTHR43133">
    <property type="entry name" value="RNA POLYMERASE ECF-TYPE SIGMA FACTO"/>
    <property type="match status" value="1"/>
</dbReference>
<organism evidence="8 9">
    <name type="scientific">Streptosporangium subroseum</name>
    <dbReference type="NCBI Taxonomy" id="106412"/>
    <lineage>
        <taxon>Bacteria</taxon>
        <taxon>Bacillati</taxon>
        <taxon>Actinomycetota</taxon>
        <taxon>Actinomycetes</taxon>
        <taxon>Streptosporangiales</taxon>
        <taxon>Streptosporangiaceae</taxon>
        <taxon>Streptosporangium</taxon>
    </lineage>
</organism>
<dbReference type="InterPro" id="IPR013249">
    <property type="entry name" value="RNA_pol_sigma70_r4_t2"/>
</dbReference>
<dbReference type="GO" id="GO:0006352">
    <property type="term" value="P:DNA-templated transcription initiation"/>
    <property type="evidence" value="ECO:0007669"/>
    <property type="project" value="InterPro"/>
</dbReference>
<evidence type="ECO:0000313" key="9">
    <source>
        <dbReference type="Proteomes" id="UP000198282"/>
    </source>
</evidence>
<dbReference type="AlphaFoldDB" id="A0A239P002"/>
<keyword evidence="9" id="KW-1185">Reference proteome</keyword>
<evidence type="ECO:0000313" key="8">
    <source>
        <dbReference type="EMBL" id="SNT60340.1"/>
    </source>
</evidence>
<keyword evidence="5" id="KW-0804">Transcription</keyword>
<comment type="similarity">
    <text evidence="1">Belongs to the sigma-70 factor family. ECF subfamily.</text>
</comment>
<feature type="domain" description="RNA polymerase sigma factor 70 region 4 type 2" evidence="7">
    <location>
        <begin position="129"/>
        <end position="179"/>
    </location>
</feature>
<dbReference type="GO" id="GO:0003677">
    <property type="term" value="F:DNA binding"/>
    <property type="evidence" value="ECO:0007669"/>
    <property type="project" value="UniProtKB-KW"/>
</dbReference>
<dbReference type="PANTHER" id="PTHR43133:SF8">
    <property type="entry name" value="RNA POLYMERASE SIGMA FACTOR HI_1459-RELATED"/>
    <property type="match status" value="1"/>
</dbReference>
<keyword evidence="3" id="KW-0731">Sigma factor</keyword>
<dbReference type="NCBIfam" id="TIGR02937">
    <property type="entry name" value="sigma70-ECF"/>
    <property type="match status" value="1"/>
</dbReference>
<evidence type="ECO:0000256" key="4">
    <source>
        <dbReference type="ARBA" id="ARBA00023125"/>
    </source>
</evidence>
<dbReference type="SUPFAM" id="SSF88946">
    <property type="entry name" value="Sigma2 domain of RNA polymerase sigma factors"/>
    <property type="match status" value="1"/>
</dbReference>
<dbReference type="Gene3D" id="1.10.1740.10">
    <property type="match status" value="1"/>
</dbReference>